<keyword evidence="4 5" id="KW-0472">Membrane</keyword>
<feature type="transmembrane region" description="Helical" evidence="5">
    <location>
        <begin position="177"/>
        <end position="196"/>
    </location>
</feature>
<dbReference type="InterPro" id="IPR013525">
    <property type="entry name" value="ABC2_TM"/>
</dbReference>
<evidence type="ECO:0000256" key="1">
    <source>
        <dbReference type="ARBA" id="ARBA00004141"/>
    </source>
</evidence>
<evidence type="ECO:0000256" key="2">
    <source>
        <dbReference type="ARBA" id="ARBA00022692"/>
    </source>
</evidence>
<reference evidence="7 8" key="1">
    <citation type="submission" date="2017-02" db="EMBL/GenBank/DDBJ databases">
        <authorList>
            <person name="Peterson S.W."/>
        </authorList>
    </citation>
    <scope>NUCLEOTIDE SEQUENCE [LARGE SCALE GENOMIC DNA]</scope>
    <source>
        <strain evidence="7 8">S285</strain>
    </source>
</reference>
<gene>
    <name evidence="7" type="ORF">B1812_13145</name>
</gene>
<dbReference type="GO" id="GO:0005886">
    <property type="term" value="C:plasma membrane"/>
    <property type="evidence" value="ECO:0007669"/>
    <property type="project" value="UniProtKB-SubCell"/>
</dbReference>
<protein>
    <recommendedName>
        <fullName evidence="5">Transport permease protein</fullName>
    </recommendedName>
</protein>
<keyword evidence="2 5" id="KW-0812">Transmembrane</keyword>
<evidence type="ECO:0000313" key="7">
    <source>
        <dbReference type="EMBL" id="ARN81873.1"/>
    </source>
</evidence>
<accession>A0A1W6MWA5</accession>
<dbReference type="GO" id="GO:0140359">
    <property type="term" value="F:ABC-type transporter activity"/>
    <property type="evidence" value="ECO:0007669"/>
    <property type="project" value="InterPro"/>
</dbReference>
<comment type="similarity">
    <text evidence="5">Belongs to the ABC-2 integral membrane protein family.</text>
</comment>
<evidence type="ECO:0000256" key="4">
    <source>
        <dbReference type="ARBA" id="ARBA00023136"/>
    </source>
</evidence>
<organism evidence="7 8">
    <name type="scientific">Methylocystis bryophila</name>
    <dbReference type="NCBI Taxonomy" id="655015"/>
    <lineage>
        <taxon>Bacteria</taxon>
        <taxon>Pseudomonadati</taxon>
        <taxon>Pseudomonadota</taxon>
        <taxon>Alphaproteobacteria</taxon>
        <taxon>Hyphomicrobiales</taxon>
        <taxon>Methylocystaceae</taxon>
        <taxon>Methylocystis</taxon>
    </lineage>
</organism>
<comment type="caution">
    <text evidence="5">Lacks conserved residue(s) required for the propagation of feature annotation.</text>
</comment>
<feature type="transmembrane region" description="Helical" evidence="5">
    <location>
        <begin position="142"/>
        <end position="165"/>
    </location>
</feature>
<dbReference type="PANTHER" id="PTHR43229">
    <property type="entry name" value="NODULATION PROTEIN J"/>
    <property type="match status" value="1"/>
</dbReference>
<feature type="transmembrane region" description="Helical" evidence="5">
    <location>
        <begin position="232"/>
        <end position="256"/>
    </location>
</feature>
<dbReference type="PANTHER" id="PTHR43229:SF6">
    <property type="entry name" value="ABC-TYPE MULTIDRUG TRANSPORT SYSTEM, PERMEASE COMPONENT"/>
    <property type="match status" value="1"/>
</dbReference>
<dbReference type="Pfam" id="PF01061">
    <property type="entry name" value="ABC2_membrane"/>
    <property type="match status" value="1"/>
</dbReference>
<dbReference type="KEGG" id="mbry:B1812_13145"/>
<dbReference type="Proteomes" id="UP000193978">
    <property type="component" value="Chromosome"/>
</dbReference>
<evidence type="ECO:0000259" key="6">
    <source>
        <dbReference type="PROSITE" id="PS51012"/>
    </source>
</evidence>
<dbReference type="InterPro" id="IPR047817">
    <property type="entry name" value="ABC2_TM_bact-type"/>
</dbReference>
<comment type="subcellular location">
    <subcellularLocation>
        <location evidence="5">Cell inner membrane</location>
        <topology evidence="5">Multi-pass membrane protein</topology>
    </subcellularLocation>
    <subcellularLocation>
        <location evidence="1">Membrane</location>
        <topology evidence="1">Multi-pass membrane protein</topology>
    </subcellularLocation>
</comment>
<dbReference type="AlphaFoldDB" id="A0A1W6MWA5"/>
<proteinExistence type="inferred from homology"/>
<keyword evidence="3 5" id="KW-1133">Transmembrane helix</keyword>
<keyword evidence="5" id="KW-1003">Cell membrane</keyword>
<dbReference type="InterPro" id="IPR051784">
    <property type="entry name" value="Nod_factor_ABC_transporter"/>
</dbReference>
<dbReference type="STRING" id="655015.B1812_13145"/>
<evidence type="ECO:0000256" key="5">
    <source>
        <dbReference type="RuleBase" id="RU361157"/>
    </source>
</evidence>
<sequence>MSVFSLGRVGAMMLRYVYVLRSSWLRALETAYWPAIQLLTWGFLQTYFASAGVAQSGPARVAGTLIGAVLLWDILLRTQQGFSFSFLEEIWSRNLANLMMSPLRMSEFIVALMAMSVIRLAIGVVPVIFLAIALFGFNLWSLGAAVGTFFIALALFAWSIGIIVSGMLMRYGLGAESLAWSLMFVVQPFGCVYFPVSTLPVWLQPIAYALPPTYVFEGLRALLIDHVFRSDLMITALALDAFYFVMALLAFSHLLAKAREVGSLLQSGE</sequence>
<feature type="domain" description="ABC transmembrane type-2" evidence="6">
    <location>
        <begin position="25"/>
        <end position="254"/>
    </location>
</feature>
<feature type="transmembrane region" description="Helical" evidence="5">
    <location>
        <begin position="108"/>
        <end position="136"/>
    </location>
</feature>
<evidence type="ECO:0000256" key="3">
    <source>
        <dbReference type="ARBA" id="ARBA00022989"/>
    </source>
</evidence>
<name>A0A1W6MWA5_9HYPH</name>
<keyword evidence="8" id="KW-1185">Reference proteome</keyword>
<dbReference type="PROSITE" id="PS51012">
    <property type="entry name" value="ABC_TM2"/>
    <property type="match status" value="1"/>
</dbReference>
<evidence type="ECO:0000313" key="8">
    <source>
        <dbReference type="Proteomes" id="UP000193978"/>
    </source>
</evidence>
<keyword evidence="5" id="KW-0813">Transport</keyword>
<dbReference type="EMBL" id="CP019948">
    <property type="protein sequence ID" value="ARN81873.1"/>
    <property type="molecule type" value="Genomic_DNA"/>
</dbReference>